<gene>
    <name evidence="12" type="primary">LOC100378840</name>
    <name evidence="8" type="synonym">MED4</name>
</gene>
<evidence type="ECO:0000256" key="9">
    <source>
        <dbReference type="SAM" id="Coils"/>
    </source>
</evidence>
<evidence type="ECO:0000256" key="10">
    <source>
        <dbReference type="SAM" id="MobiDB-lite"/>
    </source>
</evidence>
<feature type="coiled-coil region" evidence="9">
    <location>
        <begin position="45"/>
        <end position="106"/>
    </location>
</feature>
<dbReference type="RefSeq" id="XP_002740664.1">
    <property type="nucleotide sequence ID" value="XM_002740618.2"/>
</dbReference>
<dbReference type="GeneID" id="100378840"/>
<dbReference type="PANTHER" id="PTHR13208">
    <property type="entry name" value="MEDIATOR OF RNA POLYMERASE II TRANSCRIPTION SUBUNIT 4"/>
    <property type="match status" value="1"/>
</dbReference>
<keyword evidence="9" id="KW-0175">Coiled coil</keyword>
<reference evidence="12" key="1">
    <citation type="submission" date="2025-08" db="UniProtKB">
        <authorList>
            <consortium name="RefSeq"/>
        </authorList>
    </citation>
    <scope>IDENTIFICATION</scope>
    <source>
        <tissue evidence="12">Testes</tissue>
    </source>
</reference>
<evidence type="ECO:0000256" key="4">
    <source>
        <dbReference type="ARBA" id="ARBA00023015"/>
    </source>
</evidence>
<dbReference type="Proteomes" id="UP000694865">
    <property type="component" value="Unplaced"/>
</dbReference>
<dbReference type="Pfam" id="PF10018">
    <property type="entry name" value="Med4"/>
    <property type="match status" value="1"/>
</dbReference>
<sequence length="256" mass="28154">MATYISTKAKLLSLVEEAESLTKELSESTGGRTQRPTNPEEPQLIDALVKKDEEIRATLKQAEAQGERQKEMEQLQEQVDKRDQDIKQLQKQLKEAEHTLATAIYQAKEKLKAIEQASTHSIPVDDLIKYAHHISATNSVTAPMSWAPGDPRRPYPTDMEMRMGILGKMSNLPTVTNGHQNGTTEGATPLGMLNTASTHPSGLTWQPSTDMSSSTLTHNNESITNMDLSMGPNKDNEDDVEIMSTESSSSSSSDSQ</sequence>
<dbReference type="PANTHER" id="PTHR13208:SF2">
    <property type="entry name" value="MEDIATOR OF RNA POLYMERASE II TRANSCRIPTION SUBUNIT 4"/>
    <property type="match status" value="1"/>
</dbReference>
<feature type="region of interest" description="Disordered" evidence="10">
    <location>
        <begin position="19"/>
        <end position="43"/>
    </location>
</feature>
<evidence type="ECO:0000256" key="2">
    <source>
        <dbReference type="ARBA" id="ARBA00009626"/>
    </source>
</evidence>
<comment type="similarity">
    <text evidence="2 8">Belongs to the Mediator complex subunit 4 family.</text>
</comment>
<keyword evidence="8" id="KW-0010">Activator</keyword>
<feature type="compositionally biased region" description="Polar residues" evidence="10">
    <location>
        <begin position="27"/>
        <end position="37"/>
    </location>
</feature>
<keyword evidence="5 8" id="KW-0804">Transcription</keyword>
<dbReference type="InterPro" id="IPR019258">
    <property type="entry name" value="Mediator_Med4"/>
</dbReference>
<evidence type="ECO:0000256" key="5">
    <source>
        <dbReference type="ARBA" id="ARBA00023163"/>
    </source>
</evidence>
<name>A0ABM0GZ82_SACKO</name>
<accession>A0ABM0GZ82</accession>
<feature type="compositionally biased region" description="Polar residues" evidence="10">
    <location>
        <begin position="194"/>
        <end position="227"/>
    </location>
</feature>
<keyword evidence="6 8" id="KW-0539">Nucleus</keyword>
<protein>
    <recommendedName>
        <fullName evidence="3 8">Mediator of RNA polymerase II transcription subunit 4</fullName>
    </recommendedName>
    <alternativeName>
        <fullName evidence="7 8">Mediator complex subunit 4</fullName>
    </alternativeName>
</protein>
<evidence type="ECO:0000256" key="8">
    <source>
        <dbReference type="RuleBase" id="RU364141"/>
    </source>
</evidence>
<evidence type="ECO:0000256" key="3">
    <source>
        <dbReference type="ARBA" id="ARBA00020629"/>
    </source>
</evidence>
<evidence type="ECO:0000313" key="11">
    <source>
        <dbReference type="Proteomes" id="UP000694865"/>
    </source>
</evidence>
<comment type="subcellular location">
    <subcellularLocation>
        <location evidence="1 8">Nucleus</location>
    </subcellularLocation>
</comment>
<evidence type="ECO:0000256" key="6">
    <source>
        <dbReference type="ARBA" id="ARBA00023242"/>
    </source>
</evidence>
<evidence type="ECO:0000256" key="1">
    <source>
        <dbReference type="ARBA" id="ARBA00004123"/>
    </source>
</evidence>
<evidence type="ECO:0000313" key="12">
    <source>
        <dbReference type="RefSeq" id="XP_002740664.1"/>
    </source>
</evidence>
<feature type="compositionally biased region" description="Low complexity" evidence="10">
    <location>
        <begin position="244"/>
        <end position="256"/>
    </location>
</feature>
<proteinExistence type="inferred from homology"/>
<comment type="subunit">
    <text evidence="8">Component of the Mediator complex.</text>
</comment>
<evidence type="ECO:0000256" key="7">
    <source>
        <dbReference type="ARBA" id="ARBA00031257"/>
    </source>
</evidence>
<keyword evidence="4 8" id="KW-0805">Transcription regulation</keyword>
<feature type="region of interest" description="Disordered" evidence="10">
    <location>
        <begin position="194"/>
        <end position="256"/>
    </location>
</feature>
<keyword evidence="11" id="KW-1185">Reference proteome</keyword>
<organism evidence="11 12">
    <name type="scientific">Saccoglossus kowalevskii</name>
    <name type="common">Acorn worm</name>
    <dbReference type="NCBI Taxonomy" id="10224"/>
    <lineage>
        <taxon>Eukaryota</taxon>
        <taxon>Metazoa</taxon>
        <taxon>Hemichordata</taxon>
        <taxon>Enteropneusta</taxon>
        <taxon>Harrimaniidae</taxon>
        <taxon>Saccoglossus</taxon>
    </lineage>
</organism>
<comment type="function">
    <text evidence="8">Component of the Mediator complex, a coactivator involved in the regulated transcription of nearly all RNA polymerase II-dependent genes. Mediator functions as a bridge to convey information from gene-specific regulatory proteins to the basal RNA polymerase II transcription machinery. Mediator is recruited to promoters by direct interactions with regulatory proteins and serves as a scaffold for the assembly of a functional preinitiation complex with RNA polymerase II and the general transcription factors.</text>
</comment>